<name>A0A679IV94_9HYPH</name>
<gene>
    <name evidence="2" type="ORF">MBUL_00533</name>
</gene>
<dbReference type="EMBL" id="LR743504">
    <property type="protein sequence ID" value="CAA2100164.1"/>
    <property type="molecule type" value="Genomic_DNA"/>
</dbReference>
<sequence>MMKRLEWATGSVVRSGVREQTVYTCPPSLHPGAFRIALSMPLCATLLVLSAMVLFS</sequence>
<evidence type="ECO:0000256" key="1">
    <source>
        <dbReference type="SAM" id="Phobius"/>
    </source>
</evidence>
<reference evidence="2" key="1">
    <citation type="submission" date="2019-12" db="EMBL/GenBank/DDBJ databases">
        <authorList>
            <person name="Cremers G."/>
        </authorList>
    </citation>
    <scope>NUCLEOTIDE SEQUENCE</scope>
    <source>
        <strain evidence="2">Mbul1</strain>
    </source>
</reference>
<protein>
    <submittedName>
        <fullName evidence="2">Uncharacterized protein</fullName>
    </submittedName>
</protein>
<organism evidence="2">
    <name type="scientific">Methylobacterium bullatum</name>
    <dbReference type="NCBI Taxonomy" id="570505"/>
    <lineage>
        <taxon>Bacteria</taxon>
        <taxon>Pseudomonadati</taxon>
        <taxon>Pseudomonadota</taxon>
        <taxon>Alphaproteobacteria</taxon>
        <taxon>Hyphomicrobiales</taxon>
        <taxon>Methylobacteriaceae</taxon>
        <taxon>Methylobacterium</taxon>
    </lineage>
</organism>
<feature type="transmembrane region" description="Helical" evidence="1">
    <location>
        <begin position="36"/>
        <end position="55"/>
    </location>
</feature>
<keyword evidence="1" id="KW-1133">Transmembrane helix</keyword>
<evidence type="ECO:0000313" key="2">
    <source>
        <dbReference type="EMBL" id="CAA2100164.1"/>
    </source>
</evidence>
<keyword evidence="1" id="KW-0472">Membrane</keyword>
<dbReference type="AlphaFoldDB" id="A0A679IV94"/>
<keyword evidence="1" id="KW-0812">Transmembrane</keyword>
<accession>A0A679IV94</accession>
<proteinExistence type="predicted"/>